<keyword evidence="2" id="KW-1185">Reference proteome</keyword>
<sequence>MSGSSSDPEDDDTLLSRARRQYPGSLRPRDYEALTHYKADWASLAAGADHRFFILGSFADGDRARLTSLKAYINGELGPNYVAYTMDDFIADVDATLNAILKFQLLAADSHHILAVCEHDHGGQLIEHGLLIGRRSYLDKTQLLKREYEDDVEKDIYSWMQAFGVFEIVEYHDRLHEWETIEEYEQLYEDLVQGLI</sequence>
<dbReference type="EMBL" id="JAMQON010000009">
    <property type="protein sequence ID" value="MDS0261884.1"/>
    <property type="molecule type" value="Genomic_DNA"/>
</dbReference>
<evidence type="ECO:0000313" key="1">
    <source>
        <dbReference type="EMBL" id="MDS0261884.1"/>
    </source>
</evidence>
<dbReference type="Pfam" id="PF26508">
    <property type="entry name" value="DUF8170"/>
    <property type="match status" value="1"/>
</dbReference>
<name>A0ABU2FHZ8_9EURY</name>
<accession>A0ABU2FHZ8</accession>
<protein>
    <submittedName>
        <fullName evidence="1">Uncharacterized protein</fullName>
    </submittedName>
</protein>
<dbReference type="InterPro" id="IPR058483">
    <property type="entry name" value="DUF8170"/>
</dbReference>
<dbReference type="Proteomes" id="UP001259659">
    <property type="component" value="Unassembled WGS sequence"/>
</dbReference>
<organism evidence="1 2">
    <name type="scientific">Haloarcula saliterrae</name>
    <dbReference type="NCBI Taxonomy" id="2950534"/>
    <lineage>
        <taxon>Archaea</taxon>
        <taxon>Methanobacteriati</taxon>
        <taxon>Methanobacteriota</taxon>
        <taxon>Stenosarchaea group</taxon>
        <taxon>Halobacteria</taxon>
        <taxon>Halobacteriales</taxon>
        <taxon>Haloarculaceae</taxon>
        <taxon>Haloarcula</taxon>
    </lineage>
</organism>
<dbReference type="RefSeq" id="WP_310921733.1">
    <property type="nucleotide sequence ID" value="NZ_JAMQON010000009.1"/>
</dbReference>
<proteinExistence type="predicted"/>
<evidence type="ECO:0000313" key="2">
    <source>
        <dbReference type="Proteomes" id="UP001259659"/>
    </source>
</evidence>
<reference evidence="1 2" key="1">
    <citation type="submission" date="2022-06" db="EMBL/GenBank/DDBJ databases">
        <title>Haloarcula sp. a new haloarchaeum isolate from saline soil.</title>
        <authorList>
            <person name="Strakova D."/>
            <person name="Galisteo C."/>
            <person name="Sanchez-Porro C."/>
            <person name="Ventosa A."/>
        </authorList>
    </citation>
    <scope>NUCLEOTIDE SEQUENCE [LARGE SCALE GENOMIC DNA]</scope>
    <source>
        <strain evidence="1 2">S1CR25-12</strain>
    </source>
</reference>
<comment type="caution">
    <text evidence="1">The sequence shown here is derived from an EMBL/GenBank/DDBJ whole genome shotgun (WGS) entry which is preliminary data.</text>
</comment>
<gene>
    <name evidence="1" type="ORF">NDI56_20985</name>
</gene>